<organism evidence="4 5">
    <name type="scientific">Novosphingobium subterraneum</name>
    <dbReference type="NCBI Taxonomy" id="48936"/>
    <lineage>
        <taxon>Bacteria</taxon>
        <taxon>Pseudomonadati</taxon>
        <taxon>Pseudomonadota</taxon>
        <taxon>Alphaproteobacteria</taxon>
        <taxon>Sphingomonadales</taxon>
        <taxon>Sphingomonadaceae</taxon>
        <taxon>Novosphingobium</taxon>
    </lineage>
</organism>
<reference evidence="4 5" key="1">
    <citation type="submission" date="2014-10" db="EMBL/GenBank/DDBJ databases">
        <title>Draft genome sequence of Novosphingobium subterraneum DSM 12447.</title>
        <authorList>
            <person name="Gan H.M."/>
            <person name="Gan H.Y."/>
            <person name="Savka M.A."/>
        </authorList>
    </citation>
    <scope>NUCLEOTIDE SEQUENCE [LARGE SCALE GENOMIC DNA]</scope>
    <source>
        <strain evidence="4 5">DSM 12447</strain>
    </source>
</reference>
<dbReference type="STRING" id="48936.NJ75_00120"/>
<dbReference type="AlphaFoldDB" id="A0A0B9AK53"/>
<evidence type="ECO:0000313" key="5">
    <source>
        <dbReference type="Proteomes" id="UP000031338"/>
    </source>
</evidence>
<name>A0A0B9AK53_9SPHN</name>
<evidence type="ECO:0000313" key="3">
    <source>
        <dbReference type="EMBL" id="KHS49417.1"/>
    </source>
</evidence>
<dbReference type="PATRIC" id="fig|48936.3.peg.124"/>
<keyword evidence="4" id="KW-0808">Transferase</keyword>
<dbReference type="RefSeq" id="WP_067511735.1">
    <property type="nucleotide sequence ID" value="NZ_JRVC01000001.1"/>
</dbReference>
<dbReference type="InterPro" id="IPR013217">
    <property type="entry name" value="Methyltransf_12"/>
</dbReference>
<sequence>MTGSGSYTPAAGYHFLTPLYDAGVRLSTREAVWREALVEFLAPEDHDLLLDIGAGTGSLALLVSRKNPATRYFGIDPDPHALDIARKKARRAGIDAQFRQSFFSAEAVADWPVPSLATLCLVLHQVPLDEKLRLLREVHAILQPGGRLFIADYGEQRSWLMRRLFRATIQQLDGIADTQPNADGVLIPLLREAGFAKVRELQHVKTVTGSISILCGEKDFGAAGGQKSDASLRDDGSIRVSKISS</sequence>
<evidence type="ECO:0000256" key="1">
    <source>
        <dbReference type="SAM" id="MobiDB-lite"/>
    </source>
</evidence>
<dbReference type="PANTHER" id="PTHR42912:SF80">
    <property type="entry name" value="METHYLTRANSFERASE DOMAIN-CONTAINING PROTEIN"/>
    <property type="match status" value="1"/>
</dbReference>
<dbReference type="GO" id="GO:0008168">
    <property type="term" value="F:methyltransferase activity"/>
    <property type="evidence" value="ECO:0007669"/>
    <property type="project" value="UniProtKB-KW"/>
</dbReference>
<keyword evidence="5" id="KW-1185">Reference proteome</keyword>
<dbReference type="EMBL" id="JRVC01000001">
    <property type="protein sequence ID" value="KHS49639.1"/>
    <property type="molecule type" value="Genomic_DNA"/>
</dbReference>
<dbReference type="Proteomes" id="UP000031338">
    <property type="component" value="Unassembled WGS sequence"/>
</dbReference>
<accession>A0A0B9AK53</accession>
<dbReference type="InterPro" id="IPR050508">
    <property type="entry name" value="Methyltransf_Superfamily"/>
</dbReference>
<feature type="region of interest" description="Disordered" evidence="1">
    <location>
        <begin position="223"/>
        <end position="245"/>
    </location>
</feature>
<dbReference type="SUPFAM" id="SSF53335">
    <property type="entry name" value="S-adenosyl-L-methionine-dependent methyltransferases"/>
    <property type="match status" value="1"/>
</dbReference>
<dbReference type="CDD" id="cd02440">
    <property type="entry name" value="AdoMet_MTases"/>
    <property type="match status" value="1"/>
</dbReference>
<dbReference type="InterPro" id="IPR029063">
    <property type="entry name" value="SAM-dependent_MTases_sf"/>
</dbReference>
<feature type="domain" description="Methyltransferase type 12" evidence="2">
    <location>
        <begin position="50"/>
        <end position="148"/>
    </location>
</feature>
<gene>
    <name evidence="3" type="ORF">NJ75_00120</name>
    <name evidence="4" type="ORF">NJ75_00342</name>
</gene>
<protein>
    <submittedName>
        <fullName evidence="4">Type 12 methyltransferase</fullName>
    </submittedName>
</protein>
<dbReference type="Gene3D" id="3.40.50.150">
    <property type="entry name" value="Vaccinia Virus protein VP39"/>
    <property type="match status" value="1"/>
</dbReference>
<dbReference type="Pfam" id="PF08242">
    <property type="entry name" value="Methyltransf_12"/>
    <property type="match status" value="1"/>
</dbReference>
<dbReference type="EMBL" id="JRVC01000001">
    <property type="protein sequence ID" value="KHS49417.1"/>
    <property type="molecule type" value="Genomic_DNA"/>
</dbReference>
<proteinExistence type="predicted"/>
<evidence type="ECO:0000313" key="4">
    <source>
        <dbReference type="EMBL" id="KHS49639.1"/>
    </source>
</evidence>
<keyword evidence="4" id="KW-0489">Methyltransferase</keyword>
<dbReference type="GO" id="GO:0032259">
    <property type="term" value="P:methylation"/>
    <property type="evidence" value="ECO:0007669"/>
    <property type="project" value="UniProtKB-KW"/>
</dbReference>
<evidence type="ECO:0000259" key="2">
    <source>
        <dbReference type="Pfam" id="PF08242"/>
    </source>
</evidence>
<comment type="caution">
    <text evidence="4">The sequence shown here is derived from an EMBL/GenBank/DDBJ whole genome shotgun (WGS) entry which is preliminary data.</text>
</comment>
<dbReference type="PANTHER" id="PTHR42912">
    <property type="entry name" value="METHYLTRANSFERASE"/>
    <property type="match status" value="1"/>
</dbReference>